<feature type="region of interest" description="Disordered" evidence="2">
    <location>
        <begin position="186"/>
        <end position="210"/>
    </location>
</feature>
<comment type="caution">
    <text evidence="3">The sequence shown here is derived from an EMBL/GenBank/DDBJ whole genome shotgun (WGS) entry which is preliminary data.</text>
</comment>
<evidence type="ECO:0000256" key="1">
    <source>
        <dbReference type="SAM" id="Coils"/>
    </source>
</evidence>
<dbReference type="EMBL" id="SNRY01000575">
    <property type="protein sequence ID" value="KAA6338955.1"/>
    <property type="molecule type" value="Genomic_DNA"/>
</dbReference>
<proteinExistence type="predicted"/>
<accession>A0A5J4S0F1</accession>
<feature type="coiled-coil region" evidence="1">
    <location>
        <begin position="1541"/>
        <end position="1626"/>
    </location>
</feature>
<gene>
    <name evidence="3" type="ORF">EZS27_013087</name>
</gene>
<keyword evidence="1" id="KW-0175">Coiled coil</keyword>
<reference evidence="3" key="1">
    <citation type="submission" date="2019-03" db="EMBL/GenBank/DDBJ databases">
        <title>Single cell metagenomics reveals metabolic interactions within the superorganism composed of flagellate Streblomastix strix and complex community of Bacteroidetes bacteria on its surface.</title>
        <authorList>
            <person name="Treitli S.C."/>
            <person name="Kolisko M."/>
            <person name="Husnik F."/>
            <person name="Keeling P."/>
            <person name="Hampl V."/>
        </authorList>
    </citation>
    <scope>NUCLEOTIDE SEQUENCE</scope>
    <source>
        <strain evidence="3">STM</strain>
    </source>
</reference>
<evidence type="ECO:0000256" key="2">
    <source>
        <dbReference type="SAM" id="MobiDB-lite"/>
    </source>
</evidence>
<evidence type="ECO:0000313" key="3">
    <source>
        <dbReference type="EMBL" id="KAA6338955.1"/>
    </source>
</evidence>
<name>A0A5J4S0F1_9ZZZZ</name>
<sequence>MNESKININKILDISSQVSEIKIKSYSPVKKSELLSSLSNAESNVKQIHIGLSEDDLFINSDRNFYFFANYLNGAQNRLGFVLDAAGTFRPYADDSLDLGSEDYRFSNIYTKNLFIEGVDFLPQDPNLFLASPAEGYEPGRPQFRHIDPLDIPGLDTEKLTSGILPIERGGIGVDTAEESQILIGTFEPDPEPEPTPPEPEPEYLKSKSKSKLKNLTNSVSLRWRNGTSLPNGNSVSLRWRTLTQKDLPNLNTNILTEGILPIERGGSGLAVVKKHLFFAGNTIGLPDDTTPPSWRNIIEDDLPKIDLSSKVHSILSINNGGIGTNIVESHTILLGPLTNEPSAPTWRLLSEADLPDLSTGKLKYGILTTERGGTGIDIVNKNTVFIGHLSDDNKAPGFRLLDPLDIPSLDTNKLTSGILPTERGGSGKSLVNHAQVFIGHISEDNNSPVWRKIEKSDLPEIEESDLPSIDLTTKVYNILPISNGGSGINKILKSHILIGTLTSTSEDLEEPTWRLLSEVDLPDLSTDKLKFGILGTERGGTGVAIIPKNLFFAGDINTDDSIPAWRLIDPLDIPNLSTNKLTSGILPITRGGTGVVEVNQSEILLGSTESVLAAPTWRKLVELDLPNISTDKLTSGILPITRGGTGLNTVNHAYVFIGHTTTDDTAPTWRNLIQSDLPELNTNILTSGILPIDRGGIGVSRVYKNKFFAGPINGEIDILYEPEFRNIDPLDIPNLSTDKLTSGILPITRGGIGISSTNIPNLIFASAASGSLLTPPSFRLLTEDDIPELDFSKIVTGYIDIIHGGTGLTTVLEGQILIAESDNVYITKDTTKTFRELISTTLSPDNIWYGHPTTAGLVNETILTPFIRTKLLSKTGIAKDKIWYSNDTDLLTETSISAFGRNIINAGTAAINKILYTSAENTLGYLTVNDFGKSVLGSSTIPSNKILYTSAENTLSYLDSTEFGRTLLNKTITKDTIWYGSDTNILAETGITALGRSLINKTITVDKIWYSSAANTLTETGITVLGRNLINKTIAKDKIWYASDTNTLTETGITALGRSIINKTIAKDKIWYASDTDTLAETGITVLGRNLINKTISAENAILISKKDTSNNILFEELALSALGKSVLTSTIGAGRIWYVSATDTLSSILVSATSKLILETALGTNEMFYGTAGNTISKLTSTVFGRTILSSAESDKTVANLWAAKAGGLSTAIKLWNVDFDGTTSITGTPTFPQILILGKTADDILLGNGTYLSKSGLLTNPYKPVTAIPLIIETVGYSESTGGLMINRAATGIPAALVMGTEPGNASNPVTTNTRVWLFNTGIETTNSSLNIFRTNSTDKTNGLTLAGAEGAIYAETKGGFKKTGSTDTSVLLAGGGTKLLSDFVQKVHNNYIAITTGTACDNYNEGIRINRQFNTGRATLTLGSSEGTTFGTDSHTWAITVQTTTYQGDGALNFTINGNTGVAATGMTLTKTGILQVKSIEILKSISDNKNIFNKSERVERIDLFNLINSKINKKEFDEFKNIQLDEISNTMYKKEIQLLEQHKILIKQNKDELLKENENLINKTIHEKDNQINILIKENNILKDKINMMMNENKQDVKKNEIDLESKYMELEGKLNELYNRFNSYL</sequence>
<protein>
    <submittedName>
        <fullName evidence="3">Uncharacterized protein</fullName>
    </submittedName>
</protein>
<organism evidence="3">
    <name type="scientific">termite gut metagenome</name>
    <dbReference type="NCBI Taxonomy" id="433724"/>
    <lineage>
        <taxon>unclassified sequences</taxon>
        <taxon>metagenomes</taxon>
        <taxon>organismal metagenomes</taxon>
    </lineage>
</organism>